<feature type="transmembrane region" description="Helical" evidence="7">
    <location>
        <begin position="334"/>
        <end position="355"/>
    </location>
</feature>
<accession>A0ABT4RPG4</accession>
<keyword evidence="4 7" id="KW-0812">Transmembrane</keyword>
<feature type="domain" description="Major facilitator superfamily (MFS) profile" evidence="8">
    <location>
        <begin position="16"/>
        <end position="455"/>
    </location>
</feature>
<feature type="transmembrane region" description="Helical" evidence="7">
    <location>
        <begin position="58"/>
        <end position="75"/>
    </location>
</feature>
<dbReference type="InterPro" id="IPR020846">
    <property type="entry name" value="MFS_dom"/>
</dbReference>
<evidence type="ECO:0000256" key="2">
    <source>
        <dbReference type="ARBA" id="ARBA00022448"/>
    </source>
</evidence>
<organism evidence="9 10">
    <name type="scientific">Solirubrobacter deserti</name>
    <dbReference type="NCBI Taxonomy" id="2282478"/>
    <lineage>
        <taxon>Bacteria</taxon>
        <taxon>Bacillati</taxon>
        <taxon>Actinomycetota</taxon>
        <taxon>Thermoleophilia</taxon>
        <taxon>Solirubrobacterales</taxon>
        <taxon>Solirubrobacteraceae</taxon>
        <taxon>Solirubrobacter</taxon>
    </lineage>
</organism>
<keyword evidence="3" id="KW-1003">Cell membrane</keyword>
<dbReference type="InterPro" id="IPR036259">
    <property type="entry name" value="MFS_trans_sf"/>
</dbReference>
<protein>
    <submittedName>
        <fullName evidence="9">MFS transporter</fullName>
    </submittedName>
</protein>
<feature type="transmembrane region" description="Helical" evidence="7">
    <location>
        <begin position="171"/>
        <end position="192"/>
    </location>
</feature>
<dbReference type="PANTHER" id="PTHR42718:SF49">
    <property type="entry name" value="EXPORT PROTEIN"/>
    <property type="match status" value="1"/>
</dbReference>
<feature type="transmembrane region" description="Helical" evidence="7">
    <location>
        <begin position="107"/>
        <end position="129"/>
    </location>
</feature>
<feature type="transmembrane region" description="Helical" evidence="7">
    <location>
        <begin position="204"/>
        <end position="222"/>
    </location>
</feature>
<name>A0ABT4RPG4_9ACTN</name>
<dbReference type="Gene3D" id="1.20.1720.10">
    <property type="entry name" value="Multidrug resistance protein D"/>
    <property type="match status" value="1"/>
</dbReference>
<feature type="transmembrane region" description="Helical" evidence="7">
    <location>
        <begin position="82"/>
        <end position="101"/>
    </location>
</feature>
<keyword evidence="2" id="KW-0813">Transport</keyword>
<feature type="transmembrane region" description="Helical" evidence="7">
    <location>
        <begin position="307"/>
        <end position="327"/>
    </location>
</feature>
<evidence type="ECO:0000313" key="10">
    <source>
        <dbReference type="Proteomes" id="UP001147700"/>
    </source>
</evidence>
<evidence type="ECO:0000313" key="9">
    <source>
        <dbReference type="EMBL" id="MDA0140454.1"/>
    </source>
</evidence>
<evidence type="ECO:0000259" key="8">
    <source>
        <dbReference type="PROSITE" id="PS50850"/>
    </source>
</evidence>
<proteinExistence type="predicted"/>
<dbReference type="PROSITE" id="PS50850">
    <property type="entry name" value="MFS"/>
    <property type="match status" value="1"/>
</dbReference>
<feature type="transmembrane region" description="Helical" evidence="7">
    <location>
        <begin position="275"/>
        <end position="295"/>
    </location>
</feature>
<dbReference type="InterPro" id="IPR011701">
    <property type="entry name" value="MFS"/>
</dbReference>
<dbReference type="NCBIfam" id="TIGR00711">
    <property type="entry name" value="efflux_EmrB"/>
    <property type="match status" value="1"/>
</dbReference>
<feature type="transmembrane region" description="Helical" evidence="7">
    <location>
        <begin position="432"/>
        <end position="451"/>
    </location>
</feature>
<dbReference type="Gene3D" id="1.20.1250.20">
    <property type="entry name" value="MFS general substrate transporter like domains"/>
    <property type="match status" value="1"/>
</dbReference>
<comment type="caution">
    <text evidence="9">The sequence shown here is derived from an EMBL/GenBank/DDBJ whole genome shotgun (WGS) entry which is preliminary data.</text>
</comment>
<feature type="transmembrane region" description="Helical" evidence="7">
    <location>
        <begin position="15"/>
        <end position="38"/>
    </location>
</feature>
<feature type="transmembrane region" description="Helical" evidence="7">
    <location>
        <begin position="361"/>
        <end position="382"/>
    </location>
</feature>
<evidence type="ECO:0000256" key="7">
    <source>
        <dbReference type="SAM" id="Phobius"/>
    </source>
</evidence>
<evidence type="ECO:0000256" key="4">
    <source>
        <dbReference type="ARBA" id="ARBA00022692"/>
    </source>
</evidence>
<keyword evidence="6 7" id="KW-0472">Membrane</keyword>
<dbReference type="Pfam" id="PF07690">
    <property type="entry name" value="MFS_1"/>
    <property type="match status" value="1"/>
</dbReference>
<evidence type="ECO:0000256" key="1">
    <source>
        <dbReference type="ARBA" id="ARBA00004651"/>
    </source>
</evidence>
<keyword evidence="5 7" id="KW-1133">Transmembrane helix</keyword>
<dbReference type="CDD" id="cd17321">
    <property type="entry name" value="MFS_MMR_MDR_like"/>
    <property type="match status" value="1"/>
</dbReference>
<gene>
    <name evidence="9" type="ORF">OJ962_23350</name>
</gene>
<dbReference type="RefSeq" id="WP_202957565.1">
    <property type="nucleotide sequence ID" value="NZ_JAPCID010000040.1"/>
</dbReference>
<feature type="transmembrane region" description="Helical" evidence="7">
    <location>
        <begin position="234"/>
        <end position="254"/>
    </location>
</feature>
<dbReference type="EMBL" id="JAPCID010000040">
    <property type="protein sequence ID" value="MDA0140454.1"/>
    <property type="molecule type" value="Genomic_DNA"/>
</dbReference>
<dbReference type="Proteomes" id="UP001147700">
    <property type="component" value="Unassembled WGS sequence"/>
</dbReference>
<comment type="subcellular location">
    <subcellularLocation>
        <location evidence="1">Cell membrane</location>
        <topology evidence="1">Multi-pass membrane protein</topology>
    </subcellularLocation>
</comment>
<evidence type="ECO:0000256" key="6">
    <source>
        <dbReference type="ARBA" id="ARBA00023136"/>
    </source>
</evidence>
<keyword evidence="10" id="KW-1185">Reference proteome</keyword>
<feature type="transmembrane region" description="Helical" evidence="7">
    <location>
        <begin position="141"/>
        <end position="159"/>
    </location>
</feature>
<dbReference type="SUPFAM" id="SSF103473">
    <property type="entry name" value="MFS general substrate transporter"/>
    <property type="match status" value="1"/>
</dbReference>
<dbReference type="PANTHER" id="PTHR42718">
    <property type="entry name" value="MAJOR FACILITATOR SUPERFAMILY MULTIDRUG TRANSPORTER MFSC"/>
    <property type="match status" value="1"/>
</dbReference>
<reference evidence="9" key="1">
    <citation type="submission" date="2022-10" db="EMBL/GenBank/DDBJ databases">
        <title>The WGS of Solirubrobacter sp. CPCC 204708.</title>
        <authorList>
            <person name="Jiang Z."/>
        </authorList>
    </citation>
    <scope>NUCLEOTIDE SEQUENCE</scope>
    <source>
        <strain evidence="9">CPCC 204708</strain>
    </source>
</reference>
<evidence type="ECO:0000256" key="5">
    <source>
        <dbReference type="ARBA" id="ARBA00022989"/>
    </source>
</evidence>
<dbReference type="InterPro" id="IPR004638">
    <property type="entry name" value="EmrB-like"/>
</dbReference>
<evidence type="ECO:0000256" key="3">
    <source>
        <dbReference type="ARBA" id="ARBA00022475"/>
    </source>
</evidence>
<sequence>MPATDSQPTSVIQRWTLAAVLAATAILMLDIAVVNTALPTLQIDLNTDLHALKWVLDAYTLALASVVLTAGSLADRYGRRKLFAVGVAVFTVSSAAAAFSGSIEFLIAARAVQGLGAALMFAVSLALLSNAFRSPAERTQAFAAYGATIGASFALGPFVGGVLTEWAGWEWVFLLNVPIGVVLLAITASKLVESSDPNPPKIDIPGQVTLVGGLFGLVYGLLNAAEDGWSAPHVIVALAAGAGLMTAFITIEATSRNPMVPLGMFRDRRFAGAQIAALAISAGLFSTFIYIMVYLQEMRGYSPIEAGLFLVPGTMFNLFCAAATAQLGKRVEPVVLIAGGLGLAAIGMVISAFTITADASWLQLQVGLVIAMIGTGLFNPAVSEAALDVPEHQAGLATGIHDTARQTGIAVGIAALGTLISSTDYVGSLQTLFLVGGAIGAVGAIAALYLFRGPRGSVPAAAPEGAAA</sequence>